<name>A0ABQ6MSB7_9STRA</name>
<feature type="compositionally biased region" description="Basic residues" evidence="1">
    <location>
        <begin position="117"/>
        <end position="127"/>
    </location>
</feature>
<evidence type="ECO:0000313" key="2">
    <source>
        <dbReference type="EMBL" id="GMI32224.1"/>
    </source>
</evidence>
<evidence type="ECO:0000313" key="3">
    <source>
        <dbReference type="Proteomes" id="UP001165060"/>
    </source>
</evidence>
<feature type="region of interest" description="Disordered" evidence="1">
    <location>
        <begin position="113"/>
        <end position="146"/>
    </location>
</feature>
<dbReference type="EMBL" id="BRYB01001730">
    <property type="protein sequence ID" value="GMI32224.1"/>
    <property type="molecule type" value="Genomic_DNA"/>
</dbReference>
<organism evidence="2 3">
    <name type="scientific">Tetraparma gracilis</name>
    <dbReference type="NCBI Taxonomy" id="2962635"/>
    <lineage>
        <taxon>Eukaryota</taxon>
        <taxon>Sar</taxon>
        <taxon>Stramenopiles</taxon>
        <taxon>Ochrophyta</taxon>
        <taxon>Bolidophyceae</taxon>
        <taxon>Parmales</taxon>
        <taxon>Triparmaceae</taxon>
        <taxon>Tetraparma</taxon>
    </lineage>
</organism>
<protein>
    <submittedName>
        <fullName evidence="2">Uncharacterized protein</fullName>
    </submittedName>
</protein>
<feature type="compositionally biased region" description="Basic and acidic residues" evidence="1">
    <location>
        <begin position="1"/>
        <end position="26"/>
    </location>
</feature>
<reference evidence="2 3" key="1">
    <citation type="journal article" date="2023" name="Commun. Biol.">
        <title>Genome analysis of Parmales, the sister group of diatoms, reveals the evolutionary specialization of diatoms from phago-mixotrophs to photoautotrophs.</title>
        <authorList>
            <person name="Ban H."/>
            <person name="Sato S."/>
            <person name="Yoshikawa S."/>
            <person name="Yamada K."/>
            <person name="Nakamura Y."/>
            <person name="Ichinomiya M."/>
            <person name="Sato N."/>
            <person name="Blanc-Mathieu R."/>
            <person name="Endo H."/>
            <person name="Kuwata A."/>
            <person name="Ogata H."/>
        </authorList>
    </citation>
    <scope>NUCLEOTIDE SEQUENCE [LARGE SCALE GENOMIC DNA]</scope>
</reference>
<dbReference type="Proteomes" id="UP001165060">
    <property type="component" value="Unassembled WGS sequence"/>
</dbReference>
<proteinExistence type="predicted"/>
<keyword evidence="3" id="KW-1185">Reference proteome</keyword>
<gene>
    <name evidence="2" type="ORF">TeGR_g2844</name>
</gene>
<evidence type="ECO:0000256" key="1">
    <source>
        <dbReference type="SAM" id="MobiDB-lite"/>
    </source>
</evidence>
<feature type="region of interest" description="Disordered" evidence="1">
    <location>
        <begin position="1"/>
        <end position="30"/>
    </location>
</feature>
<sequence length="253" mass="26364">MEAEASDHKVGGEQRETKEEREDALARGKATSSVIGLQSMGTRFNTLMTIQIPLQQKPQENMPPAPCSAAFGGFGGGGFAGGGFGGGIPTFSMCAAPALGAAYAPGPQGGNFGGPKVKSKARGRGAPRRMVAAAPTGKSSAARVSRGSAVDETVPYEGLKVKDAKRHENECITVTIVFYYVCAGGVPSESDVVSAINDLENLYRSVENSNLGDEKFDFMKSELTVNDANQIAAKITEQPPKPAAVSGWSTFPS</sequence>
<accession>A0ABQ6MSB7</accession>
<comment type="caution">
    <text evidence="2">The sequence shown here is derived from an EMBL/GenBank/DDBJ whole genome shotgun (WGS) entry which is preliminary data.</text>
</comment>